<protein>
    <submittedName>
        <fullName evidence="2">RHS repeat-associated core domain-containing protein</fullName>
    </submittedName>
</protein>
<dbReference type="EMBL" id="JBHSTP010000001">
    <property type="protein sequence ID" value="MFC6355100.1"/>
    <property type="molecule type" value="Genomic_DNA"/>
</dbReference>
<dbReference type="NCBIfam" id="TIGR03696">
    <property type="entry name" value="Rhs_assc_core"/>
    <property type="match status" value="1"/>
</dbReference>
<dbReference type="RefSeq" id="WP_386729620.1">
    <property type="nucleotide sequence ID" value="NZ_JBHSTP010000001.1"/>
</dbReference>
<proteinExistence type="predicted"/>
<accession>A0ABW1VC61</accession>
<gene>
    <name evidence="2" type="ORF">ACFQB0_03105</name>
</gene>
<evidence type="ECO:0000256" key="1">
    <source>
        <dbReference type="SAM" id="Phobius"/>
    </source>
</evidence>
<keyword evidence="1" id="KW-1133">Transmembrane helix</keyword>
<evidence type="ECO:0000313" key="3">
    <source>
        <dbReference type="Proteomes" id="UP001596306"/>
    </source>
</evidence>
<dbReference type="Proteomes" id="UP001596306">
    <property type="component" value="Unassembled WGS sequence"/>
</dbReference>
<dbReference type="Gene3D" id="2.180.10.10">
    <property type="entry name" value="RHS repeat-associated core"/>
    <property type="match status" value="1"/>
</dbReference>
<keyword evidence="3" id="KW-1185">Reference proteome</keyword>
<feature type="transmembrane region" description="Helical" evidence="1">
    <location>
        <begin position="58"/>
        <end position="91"/>
    </location>
</feature>
<keyword evidence="1" id="KW-0812">Transmembrane</keyword>
<reference evidence="3" key="1">
    <citation type="journal article" date="2019" name="Int. J. Syst. Evol. Microbiol.">
        <title>The Global Catalogue of Microorganisms (GCM) 10K type strain sequencing project: providing services to taxonomists for standard genome sequencing and annotation.</title>
        <authorList>
            <consortium name="The Broad Institute Genomics Platform"/>
            <consortium name="The Broad Institute Genome Sequencing Center for Infectious Disease"/>
            <person name="Wu L."/>
            <person name="Ma J."/>
        </authorList>
    </citation>
    <scope>NUCLEOTIDE SEQUENCE [LARGE SCALE GENOMIC DNA]</scope>
    <source>
        <strain evidence="3">CCUG 43304</strain>
    </source>
</reference>
<evidence type="ECO:0000313" key="2">
    <source>
        <dbReference type="EMBL" id="MFC6355100.1"/>
    </source>
</evidence>
<name>A0ABW1VC61_9MICO</name>
<comment type="caution">
    <text evidence="2">The sequence shown here is derived from an EMBL/GenBank/DDBJ whole genome shotgun (WGS) entry which is preliminary data.</text>
</comment>
<organism evidence="2 3">
    <name type="scientific">Luethyella okanaganae</name>
    <dbReference type="NCBI Taxonomy" id="69372"/>
    <lineage>
        <taxon>Bacteria</taxon>
        <taxon>Bacillati</taxon>
        <taxon>Actinomycetota</taxon>
        <taxon>Actinomycetes</taxon>
        <taxon>Micrococcales</taxon>
        <taxon>Microbacteriaceae</taxon>
        <taxon>Luethyella</taxon>
    </lineage>
</organism>
<dbReference type="InterPro" id="IPR022385">
    <property type="entry name" value="Rhs_assc_core"/>
</dbReference>
<sequence length="210" mass="21536">MGARQYVPALGRFLEVDPVEGGVTNNYDYPSDPINRFDLTGMAEGDEWWRGWLAGGAIAAGIIGGIACAASVVCGVVGAAVIGVAAGAAAYAAQEAFTPRWTIEGQLGAAAVGGIGGGFGGVVSRVAGSVAMRSATIGVNSSRFGNYSLGKIGTPPKPGGLFNNNQRVIKIGWSRAPSGATVFRLSSRYIPVGRHGGNGHFPLFRGGRYY</sequence>
<keyword evidence="1" id="KW-0472">Membrane</keyword>